<dbReference type="InterPro" id="IPR031389">
    <property type="entry name" value="RBIS"/>
</dbReference>
<protein>
    <submittedName>
        <fullName evidence="2">Hypp4269 protein</fullName>
    </submittedName>
</protein>
<dbReference type="EMBL" id="OV696692">
    <property type="protein sequence ID" value="CAH1269989.1"/>
    <property type="molecule type" value="Genomic_DNA"/>
</dbReference>
<sequence>MSMTGTKGPVDERRRRDSRLVGPREDTPCVFHSADTLGKPETSAQSRDANVFHEHEPTMGKNRQKSRPATKGGNAGSQPKNVFSVSKHKAMKAKRKAKSIDVKKLNSQVRQEVRRVNTTTANLQEELVRVQKDTETQQIIKTHLKAKPTPGTEQPPPDMEAAALQFAML</sequence>
<feature type="region of interest" description="Disordered" evidence="1">
    <location>
        <begin position="1"/>
        <end position="101"/>
    </location>
</feature>
<keyword evidence="3" id="KW-1185">Reference proteome</keyword>
<accession>A0A8K0F0D4</accession>
<feature type="compositionally biased region" description="Basic residues" evidence="1">
    <location>
        <begin position="86"/>
        <end position="97"/>
    </location>
</feature>
<name>A0A8K0F0D4_BRALA</name>
<dbReference type="GO" id="GO:0005730">
    <property type="term" value="C:nucleolus"/>
    <property type="evidence" value="ECO:0007669"/>
    <property type="project" value="TreeGrafter"/>
</dbReference>
<dbReference type="GO" id="GO:0042254">
    <property type="term" value="P:ribosome biogenesis"/>
    <property type="evidence" value="ECO:0007669"/>
    <property type="project" value="InterPro"/>
</dbReference>
<dbReference type="Pfam" id="PF15679">
    <property type="entry name" value="DUF4665"/>
    <property type="match status" value="1"/>
</dbReference>
<dbReference type="Proteomes" id="UP000838412">
    <property type="component" value="Chromosome 7"/>
</dbReference>
<dbReference type="AlphaFoldDB" id="A0A8K0F0D4"/>
<gene>
    <name evidence="2" type="primary">Hypp4269</name>
    <name evidence="2" type="ORF">BLAG_LOCUS22447</name>
</gene>
<evidence type="ECO:0000256" key="1">
    <source>
        <dbReference type="SAM" id="MobiDB-lite"/>
    </source>
</evidence>
<proteinExistence type="predicted"/>
<dbReference type="OrthoDB" id="10029224at2759"/>
<feature type="compositionally biased region" description="Basic and acidic residues" evidence="1">
    <location>
        <begin position="9"/>
        <end position="27"/>
    </location>
</feature>
<organism evidence="2 3">
    <name type="scientific">Branchiostoma lanceolatum</name>
    <name type="common">Common lancelet</name>
    <name type="synonym">Amphioxus lanceolatum</name>
    <dbReference type="NCBI Taxonomy" id="7740"/>
    <lineage>
        <taxon>Eukaryota</taxon>
        <taxon>Metazoa</taxon>
        <taxon>Chordata</taxon>
        <taxon>Cephalochordata</taxon>
        <taxon>Leptocardii</taxon>
        <taxon>Amphioxiformes</taxon>
        <taxon>Branchiostomatidae</taxon>
        <taxon>Branchiostoma</taxon>
    </lineage>
</organism>
<reference evidence="2" key="1">
    <citation type="submission" date="2022-01" db="EMBL/GenBank/DDBJ databases">
        <authorList>
            <person name="Braso-Vives M."/>
        </authorList>
    </citation>
    <scope>NUCLEOTIDE SEQUENCE</scope>
</reference>
<dbReference type="PANTHER" id="PTHR35544">
    <property type="entry name" value="RIBOSOMAL BIOGENESIS FACTOR"/>
    <property type="match status" value="1"/>
</dbReference>
<evidence type="ECO:0000313" key="2">
    <source>
        <dbReference type="EMBL" id="CAH1269989.1"/>
    </source>
</evidence>
<evidence type="ECO:0000313" key="3">
    <source>
        <dbReference type="Proteomes" id="UP000838412"/>
    </source>
</evidence>
<dbReference type="PANTHER" id="PTHR35544:SF4">
    <property type="entry name" value="RIBOSOMAL BIOGENESIS FACTOR"/>
    <property type="match status" value="1"/>
</dbReference>